<reference evidence="1 2" key="1">
    <citation type="submission" date="2017-02" db="EMBL/GenBank/DDBJ databases">
        <authorList>
            <person name="Peterson S.W."/>
        </authorList>
    </citation>
    <scope>NUCLEOTIDE SEQUENCE [LARGE SCALE GENOMIC DNA]</scope>
    <source>
        <strain evidence="1 2">P15</strain>
    </source>
</reference>
<evidence type="ECO:0000313" key="1">
    <source>
        <dbReference type="EMBL" id="SKC50524.1"/>
    </source>
</evidence>
<evidence type="ECO:0000313" key="2">
    <source>
        <dbReference type="Proteomes" id="UP000190341"/>
    </source>
</evidence>
<proteinExistence type="predicted"/>
<sequence>MATSNPMHQPDFQSRFQAAVKWLQAWPWRTEAADRRFAFELSLAWARRVIYAGDDPRSCDQQGLVWNLWAAFREIHGDEPSEHITVVFVAVFNYWLRSSEALEAMLAEN</sequence>
<name>A0A1T5JGM7_9GAMM</name>
<organism evidence="1 2">
    <name type="scientific">Pseudoxanthomonas indica</name>
    <dbReference type="NCBI Taxonomy" id="428993"/>
    <lineage>
        <taxon>Bacteria</taxon>
        <taxon>Pseudomonadati</taxon>
        <taxon>Pseudomonadota</taxon>
        <taxon>Gammaproteobacteria</taxon>
        <taxon>Lysobacterales</taxon>
        <taxon>Lysobacteraceae</taxon>
        <taxon>Pseudoxanthomonas</taxon>
    </lineage>
</organism>
<dbReference type="RefSeq" id="WP_139381393.1">
    <property type="nucleotide sequence ID" value="NZ_BMCL01000003.1"/>
</dbReference>
<protein>
    <submittedName>
        <fullName evidence="1">Uncharacterized protein</fullName>
    </submittedName>
</protein>
<dbReference type="AlphaFoldDB" id="A0A1T5JGM7"/>
<dbReference type="Proteomes" id="UP000190341">
    <property type="component" value="Unassembled WGS sequence"/>
</dbReference>
<keyword evidence="2" id="KW-1185">Reference proteome</keyword>
<accession>A0A1T5JGM7</accession>
<gene>
    <name evidence="1" type="ORF">SAMN06296058_0785</name>
</gene>
<dbReference type="EMBL" id="FUZV01000001">
    <property type="protein sequence ID" value="SKC50524.1"/>
    <property type="molecule type" value="Genomic_DNA"/>
</dbReference>